<feature type="transmembrane region" description="Helical" evidence="1">
    <location>
        <begin position="66"/>
        <end position="85"/>
    </location>
</feature>
<accession>A0ABT6Y3N3</accession>
<dbReference type="RefSeq" id="WP_283343408.1">
    <property type="nucleotide sequence ID" value="NZ_JASHIF010000002.1"/>
</dbReference>
<keyword evidence="1" id="KW-1133">Transmembrane helix</keyword>
<dbReference type="EMBL" id="JASHIF010000002">
    <property type="protein sequence ID" value="MDI9858156.1"/>
    <property type="molecule type" value="Genomic_DNA"/>
</dbReference>
<feature type="transmembrane region" description="Helical" evidence="1">
    <location>
        <begin position="121"/>
        <end position="141"/>
    </location>
</feature>
<keyword evidence="2" id="KW-0732">Signal</keyword>
<dbReference type="Proteomes" id="UP001236507">
    <property type="component" value="Unassembled WGS sequence"/>
</dbReference>
<feature type="chain" id="PRO_5046115727" description="DUF998 domain-containing protein" evidence="2">
    <location>
        <begin position="30"/>
        <end position="204"/>
    </location>
</feature>
<evidence type="ECO:0000313" key="4">
    <source>
        <dbReference type="Proteomes" id="UP001236507"/>
    </source>
</evidence>
<protein>
    <recommendedName>
        <fullName evidence="5">DUF998 domain-containing protein</fullName>
    </recommendedName>
</protein>
<evidence type="ECO:0000313" key="3">
    <source>
        <dbReference type="EMBL" id="MDI9858156.1"/>
    </source>
</evidence>
<proteinExistence type="predicted"/>
<reference evidence="3 4" key="1">
    <citation type="submission" date="2023-05" db="EMBL/GenBank/DDBJ databases">
        <title>Novel species of genus Flectobacillus isolated from stream in China.</title>
        <authorList>
            <person name="Lu H."/>
        </authorList>
    </citation>
    <scope>NUCLEOTIDE SEQUENCE [LARGE SCALE GENOMIC DNA]</scope>
    <source>
        <strain evidence="3 4">KCTC 42575</strain>
    </source>
</reference>
<keyword evidence="1" id="KW-0472">Membrane</keyword>
<keyword evidence="4" id="KW-1185">Reference proteome</keyword>
<feature type="transmembrane region" description="Helical" evidence="1">
    <location>
        <begin position="97"/>
        <end position="115"/>
    </location>
</feature>
<comment type="caution">
    <text evidence="3">The sequence shown here is derived from an EMBL/GenBank/DDBJ whole genome shotgun (WGS) entry which is preliminary data.</text>
</comment>
<organism evidence="3 4">
    <name type="scientific">Flectobacillus roseus</name>
    <dbReference type="NCBI Taxonomy" id="502259"/>
    <lineage>
        <taxon>Bacteria</taxon>
        <taxon>Pseudomonadati</taxon>
        <taxon>Bacteroidota</taxon>
        <taxon>Cytophagia</taxon>
        <taxon>Cytophagales</taxon>
        <taxon>Flectobacillaceae</taxon>
        <taxon>Flectobacillus</taxon>
    </lineage>
</organism>
<feature type="signal peptide" evidence="2">
    <location>
        <begin position="1"/>
        <end position="29"/>
    </location>
</feature>
<feature type="transmembrane region" description="Helical" evidence="1">
    <location>
        <begin position="148"/>
        <end position="167"/>
    </location>
</feature>
<feature type="transmembrane region" description="Helical" evidence="1">
    <location>
        <begin position="173"/>
        <end position="196"/>
    </location>
</feature>
<name>A0ABT6Y3N3_9BACT</name>
<keyword evidence="1" id="KW-0812">Transmembrane</keyword>
<evidence type="ECO:0000256" key="2">
    <source>
        <dbReference type="SAM" id="SignalP"/>
    </source>
</evidence>
<evidence type="ECO:0008006" key="5">
    <source>
        <dbReference type="Google" id="ProtNLM"/>
    </source>
</evidence>
<evidence type="ECO:0000256" key="1">
    <source>
        <dbReference type="SAM" id="Phobius"/>
    </source>
</evidence>
<sequence length="204" mass="23145">MRYFLKKYAVLLSLAIASILMLIATLQYAGGTIQDKNTIGFDWSRNFFSNLFQENSLNGLPNLGRIWAIFGMIFYSLGNGVFFINMSKKISDKQATLVLKIVGYSEILFNFLIATPLHDSMVTITSTLTLLGLFYITIFSFKTSLHLLKIGCVLSMLVFYYTLFLYGTGNWGLLAIMQKVTIIGNILLVISMEHFVQKEDFHLK</sequence>
<gene>
    <name evidence="3" type="ORF">QM524_02930</name>
</gene>